<comment type="caution">
    <text evidence="16">The sequence shown here is derived from an EMBL/GenBank/DDBJ whole genome shotgun (WGS) entry which is preliminary data.</text>
</comment>
<gene>
    <name evidence="16" type="ORF">GCM10010913_26110</name>
</gene>
<evidence type="ECO:0000256" key="10">
    <source>
        <dbReference type="ARBA" id="ARBA00022777"/>
    </source>
</evidence>
<feature type="domain" description="Pyruvate phosphate dikinase AMP/ATP-binding" evidence="15">
    <location>
        <begin position="79"/>
        <end position="287"/>
    </location>
</feature>
<evidence type="ECO:0000256" key="2">
    <source>
        <dbReference type="ARBA" id="ARBA00002988"/>
    </source>
</evidence>
<evidence type="ECO:0000256" key="13">
    <source>
        <dbReference type="ARBA" id="ARBA00033470"/>
    </source>
</evidence>
<dbReference type="Proteomes" id="UP000608420">
    <property type="component" value="Unassembled WGS sequence"/>
</dbReference>
<name>A0ABQ1VWN0_9BACL</name>
<evidence type="ECO:0000313" key="16">
    <source>
        <dbReference type="EMBL" id="GGG03130.1"/>
    </source>
</evidence>
<accession>A0ABQ1VWN0</accession>
<sequence>MILPLPIFTKEGIDIRTVISIEQAAEVSLELIGAKAWRLGVAHQQGIQVPRAIIIPYELIELDRPDWKSWLLGQLQAYFDLDATTLAVRSSSTVEDLAQASAAGIFESVLGVRGIDQIADAVEECVRALHSDVAVKYAERLGNARMQMNIIIQQLISPRKAGVMITGRPSSQQFIAEGAWGLAVDLVSGAMNPDFLTASLSGGEDAITRKGSQTEVCERAESGQGLSRRGLNPEEQAAELFEPGLNRRLAALGSSVRSIFEGDQEVEWAEDHDGTLWLIQSRPFMTRTAFRGTANG</sequence>
<dbReference type="InterPro" id="IPR006319">
    <property type="entry name" value="PEP_synth"/>
</dbReference>
<dbReference type="EC" id="2.7.9.2" evidence="5"/>
<evidence type="ECO:0000256" key="1">
    <source>
        <dbReference type="ARBA" id="ARBA00001946"/>
    </source>
</evidence>
<comment type="function">
    <text evidence="2">Catalyzes the phosphorylation of pyruvate to phosphoenolpyruvate.</text>
</comment>
<keyword evidence="10" id="KW-0418">Kinase</keyword>
<dbReference type="SUPFAM" id="SSF56059">
    <property type="entry name" value="Glutathione synthetase ATP-binding domain-like"/>
    <property type="match status" value="1"/>
</dbReference>
<dbReference type="Gene3D" id="3.30.1490.20">
    <property type="entry name" value="ATP-grasp fold, A domain"/>
    <property type="match status" value="1"/>
</dbReference>
<proteinExistence type="inferred from homology"/>
<evidence type="ECO:0000256" key="12">
    <source>
        <dbReference type="ARBA" id="ARBA00022842"/>
    </source>
</evidence>
<evidence type="ECO:0000256" key="3">
    <source>
        <dbReference type="ARBA" id="ARBA00004742"/>
    </source>
</evidence>
<evidence type="ECO:0000256" key="5">
    <source>
        <dbReference type="ARBA" id="ARBA00011996"/>
    </source>
</evidence>
<comment type="pathway">
    <text evidence="3">Carbohydrate biosynthesis; gluconeogenesis.</text>
</comment>
<protein>
    <recommendedName>
        <fullName evidence="6">Phosphoenolpyruvate synthase</fullName>
        <ecNumber evidence="5">2.7.9.2</ecNumber>
    </recommendedName>
    <alternativeName>
        <fullName evidence="13">Pyruvate, water dikinase</fullName>
    </alternativeName>
</protein>
<comment type="cofactor">
    <cofactor evidence="1">
        <name>Mg(2+)</name>
        <dbReference type="ChEBI" id="CHEBI:18420"/>
    </cofactor>
</comment>
<evidence type="ECO:0000256" key="11">
    <source>
        <dbReference type="ARBA" id="ARBA00022840"/>
    </source>
</evidence>
<dbReference type="Gene3D" id="3.30.470.20">
    <property type="entry name" value="ATP-grasp fold, B domain"/>
    <property type="match status" value="1"/>
</dbReference>
<evidence type="ECO:0000256" key="9">
    <source>
        <dbReference type="ARBA" id="ARBA00022741"/>
    </source>
</evidence>
<comment type="catalytic activity">
    <reaction evidence="14">
        <text>pyruvate + ATP + H2O = phosphoenolpyruvate + AMP + phosphate + 2 H(+)</text>
        <dbReference type="Rhea" id="RHEA:11364"/>
        <dbReference type="ChEBI" id="CHEBI:15361"/>
        <dbReference type="ChEBI" id="CHEBI:15377"/>
        <dbReference type="ChEBI" id="CHEBI:15378"/>
        <dbReference type="ChEBI" id="CHEBI:30616"/>
        <dbReference type="ChEBI" id="CHEBI:43474"/>
        <dbReference type="ChEBI" id="CHEBI:58702"/>
        <dbReference type="ChEBI" id="CHEBI:456215"/>
        <dbReference type="EC" id="2.7.9.2"/>
    </reaction>
</comment>
<evidence type="ECO:0000256" key="6">
    <source>
        <dbReference type="ARBA" id="ARBA00021623"/>
    </source>
</evidence>
<dbReference type="PANTHER" id="PTHR43030">
    <property type="entry name" value="PHOSPHOENOLPYRUVATE SYNTHASE"/>
    <property type="match status" value="1"/>
</dbReference>
<dbReference type="Pfam" id="PF01326">
    <property type="entry name" value="PPDK_N"/>
    <property type="match status" value="1"/>
</dbReference>
<keyword evidence="11" id="KW-0067">ATP-binding</keyword>
<keyword evidence="17" id="KW-1185">Reference proteome</keyword>
<dbReference type="RefSeq" id="WP_162944306.1">
    <property type="nucleotide sequence ID" value="NZ_BMIW01000018.1"/>
</dbReference>
<evidence type="ECO:0000256" key="8">
    <source>
        <dbReference type="ARBA" id="ARBA00022723"/>
    </source>
</evidence>
<keyword evidence="12" id="KW-0460">Magnesium</keyword>
<dbReference type="InterPro" id="IPR002192">
    <property type="entry name" value="PPDK_AMP/ATP-bd"/>
</dbReference>
<dbReference type="PANTHER" id="PTHR43030:SF1">
    <property type="entry name" value="PHOSPHOENOLPYRUVATE SYNTHASE"/>
    <property type="match status" value="1"/>
</dbReference>
<keyword evidence="9" id="KW-0547">Nucleotide-binding</keyword>
<dbReference type="EMBL" id="BMIW01000018">
    <property type="protein sequence ID" value="GGG03130.1"/>
    <property type="molecule type" value="Genomic_DNA"/>
</dbReference>
<evidence type="ECO:0000256" key="14">
    <source>
        <dbReference type="ARBA" id="ARBA00047700"/>
    </source>
</evidence>
<keyword evidence="8" id="KW-0479">Metal-binding</keyword>
<evidence type="ECO:0000313" key="17">
    <source>
        <dbReference type="Proteomes" id="UP000608420"/>
    </source>
</evidence>
<reference evidence="17" key="1">
    <citation type="journal article" date="2019" name="Int. J. Syst. Evol. Microbiol.">
        <title>The Global Catalogue of Microorganisms (GCM) 10K type strain sequencing project: providing services to taxonomists for standard genome sequencing and annotation.</title>
        <authorList>
            <consortium name="The Broad Institute Genomics Platform"/>
            <consortium name="The Broad Institute Genome Sequencing Center for Infectious Disease"/>
            <person name="Wu L."/>
            <person name="Ma J."/>
        </authorList>
    </citation>
    <scope>NUCLEOTIDE SEQUENCE [LARGE SCALE GENOMIC DNA]</scope>
    <source>
        <strain evidence="17">CGMCC 1.15420</strain>
    </source>
</reference>
<keyword evidence="7" id="KW-0808">Transferase</keyword>
<evidence type="ECO:0000259" key="15">
    <source>
        <dbReference type="Pfam" id="PF01326"/>
    </source>
</evidence>
<evidence type="ECO:0000256" key="7">
    <source>
        <dbReference type="ARBA" id="ARBA00022679"/>
    </source>
</evidence>
<comment type="similarity">
    <text evidence="4">Belongs to the PEP-utilizing enzyme family.</text>
</comment>
<dbReference type="InterPro" id="IPR013815">
    <property type="entry name" value="ATP_grasp_subdomain_1"/>
</dbReference>
<evidence type="ECO:0000256" key="4">
    <source>
        <dbReference type="ARBA" id="ARBA00007837"/>
    </source>
</evidence>
<organism evidence="16 17">
    <name type="scientific">Paenibacillus aceti</name>
    <dbReference type="NCBI Taxonomy" id="1820010"/>
    <lineage>
        <taxon>Bacteria</taxon>
        <taxon>Bacillati</taxon>
        <taxon>Bacillota</taxon>
        <taxon>Bacilli</taxon>
        <taxon>Bacillales</taxon>
        <taxon>Paenibacillaceae</taxon>
        <taxon>Paenibacillus</taxon>
    </lineage>
</organism>